<evidence type="ECO:0000256" key="3">
    <source>
        <dbReference type="ARBA" id="ARBA00022478"/>
    </source>
</evidence>
<dbReference type="PANTHER" id="PTHR14440">
    <property type="entry name" value="DNA-DIRECTED RNA POLYMERASE I SUBUNIT RPA49"/>
    <property type="match status" value="1"/>
</dbReference>
<evidence type="ECO:0000313" key="8">
    <source>
        <dbReference type="Proteomes" id="UP001634393"/>
    </source>
</evidence>
<evidence type="ECO:0000256" key="6">
    <source>
        <dbReference type="SAM" id="MobiDB-lite"/>
    </source>
</evidence>
<comment type="caution">
    <text evidence="7">The sequence shown here is derived from an EMBL/GenBank/DDBJ whole genome shotgun (WGS) entry which is preliminary data.</text>
</comment>
<comment type="similarity">
    <text evidence="2">Belongs to the eukaryotic RPA49/POLR1E RNA polymerase subunit family.</text>
</comment>
<feature type="region of interest" description="Disordered" evidence="6">
    <location>
        <begin position="1"/>
        <end position="31"/>
    </location>
</feature>
<gene>
    <name evidence="7" type="ORF">ACJIZ3_015309</name>
</gene>
<keyword evidence="4" id="KW-0804">Transcription</keyword>
<dbReference type="GO" id="GO:0005730">
    <property type="term" value="C:nucleolus"/>
    <property type="evidence" value="ECO:0007669"/>
    <property type="project" value="UniProtKB-SubCell"/>
</dbReference>
<accession>A0ABD3RQ60</accession>
<feature type="region of interest" description="Disordered" evidence="6">
    <location>
        <begin position="158"/>
        <end position="177"/>
    </location>
</feature>
<dbReference type="EMBL" id="JBJXBP010000008">
    <property type="protein sequence ID" value="KAL3814041.1"/>
    <property type="molecule type" value="Genomic_DNA"/>
</dbReference>
<keyword evidence="5" id="KW-0539">Nucleus</keyword>
<evidence type="ECO:0000313" key="7">
    <source>
        <dbReference type="EMBL" id="KAL3814041.1"/>
    </source>
</evidence>
<proteinExistence type="inferred from homology"/>
<keyword evidence="3" id="KW-0240">DNA-directed RNA polymerase</keyword>
<dbReference type="AlphaFoldDB" id="A0ABD3RQ60"/>
<evidence type="ECO:0008006" key="9">
    <source>
        <dbReference type="Google" id="ProtNLM"/>
    </source>
</evidence>
<evidence type="ECO:0000256" key="1">
    <source>
        <dbReference type="ARBA" id="ARBA00004604"/>
    </source>
</evidence>
<organism evidence="7 8">
    <name type="scientific">Penstemon smallii</name>
    <dbReference type="NCBI Taxonomy" id="265156"/>
    <lineage>
        <taxon>Eukaryota</taxon>
        <taxon>Viridiplantae</taxon>
        <taxon>Streptophyta</taxon>
        <taxon>Embryophyta</taxon>
        <taxon>Tracheophyta</taxon>
        <taxon>Spermatophyta</taxon>
        <taxon>Magnoliopsida</taxon>
        <taxon>eudicotyledons</taxon>
        <taxon>Gunneridae</taxon>
        <taxon>Pentapetalae</taxon>
        <taxon>asterids</taxon>
        <taxon>lamiids</taxon>
        <taxon>Lamiales</taxon>
        <taxon>Plantaginaceae</taxon>
        <taxon>Cheloneae</taxon>
        <taxon>Penstemon</taxon>
    </lineage>
</organism>
<evidence type="ECO:0000256" key="5">
    <source>
        <dbReference type="ARBA" id="ARBA00023242"/>
    </source>
</evidence>
<reference evidence="7 8" key="1">
    <citation type="submission" date="2024-12" db="EMBL/GenBank/DDBJ databases">
        <title>The unique morphological basis and parallel evolutionary history of personate flowers in Penstemon.</title>
        <authorList>
            <person name="Depatie T.H."/>
            <person name="Wessinger C.A."/>
        </authorList>
    </citation>
    <scope>NUCLEOTIDE SEQUENCE [LARGE SCALE GENOMIC DNA]</scope>
    <source>
        <strain evidence="7">WTNN_2</strain>
        <tissue evidence="7">Leaf</tissue>
    </source>
</reference>
<dbReference type="Pfam" id="PF06870">
    <property type="entry name" value="RNA_pol_I_A49"/>
    <property type="match status" value="1"/>
</dbReference>
<name>A0ABD3RQ60_9LAMI</name>
<dbReference type="GO" id="GO:0000428">
    <property type="term" value="C:DNA-directed RNA polymerase complex"/>
    <property type="evidence" value="ECO:0007669"/>
    <property type="project" value="UniProtKB-KW"/>
</dbReference>
<evidence type="ECO:0000256" key="2">
    <source>
        <dbReference type="ARBA" id="ARBA00009430"/>
    </source>
</evidence>
<protein>
    <recommendedName>
        <fullName evidence="9">DNA-directed RNA polymerase I subunit rpa49</fullName>
    </recommendedName>
</protein>
<dbReference type="InterPro" id="IPR009668">
    <property type="entry name" value="RNA_pol-assoc_fac_A49-like"/>
</dbReference>
<dbReference type="Proteomes" id="UP001634393">
    <property type="component" value="Unassembled WGS sequence"/>
</dbReference>
<comment type="subcellular location">
    <subcellularLocation>
        <location evidence="1">Nucleus</location>
        <location evidence="1">Nucleolus</location>
    </subcellularLocation>
</comment>
<evidence type="ECO:0000256" key="4">
    <source>
        <dbReference type="ARBA" id="ARBA00023163"/>
    </source>
</evidence>
<keyword evidence="8" id="KW-1185">Reference proteome</keyword>
<sequence>MIMGKKKNKMAASEDEGNEKKMKRTGFRDERNKRPGIVVGEGKQFEILEVKIHSIAENEHKTSPILGYIPSGSEVSTDSTIKLYKAMDSPNPAQSRMQLVVAPIGSQLNFVGTNYSGEAATPTQSVYAFGVFDKEKRILYMFPIAAKRIFRLDPKLLGESSEPQHDEISKEEKADKRKNLPNMYTTTKNMRLCEKREILRKTEDPGSLEGLKQIKKNMKALEASASTANPQNIPPYNLDATAPDMVYALDKIILKGEWDYLLDIFELVEAGVEVNCDDYPSFVCNRVSKLRDVKVRIYTRGLAGILSYISHLIKFKDRNSFDGLSSAKRHKFPSILYQKFTFMFGDTRNKKRIPDEKQKLLISYVLVLSLFADDFQTDISDIAKDLRMDSSTLRVHYGYLGCKFVRINQAWMVTLPVPLKFDTLKRKRGSHSR</sequence>